<dbReference type="InterPro" id="IPR036388">
    <property type="entry name" value="WH-like_DNA-bd_sf"/>
</dbReference>
<keyword evidence="3" id="KW-0731">Sigma factor</keyword>
<evidence type="ECO:0000256" key="4">
    <source>
        <dbReference type="ARBA" id="ARBA00023163"/>
    </source>
</evidence>
<accession>A0ABV1Y829</accession>
<feature type="compositionally biased region" description="Polar residues" evidence="5">
    <location>
        <begin position="364"/>
        <end position="386"/>
    </location>
</feature>
<feature type="region of interest" description="Disordered" evidence="5">
    <location>
        <begin position="156"/>
        <end position="189"/>
    </location>
</feature>
<keyword evidence="9" id="KW-1185">Reference proteome</keyword>
<dbReference type="NCBIfam" id="TIGR02937">
    <property type="entry name" value="sigma70-ECF"/>
    <property type="match status" value="2"/>
</dbReference>
<evidence type="ECO:0000259" key="7">
    <source>
        <dbReference type="Pfam" id="PF08281"/>
    </source>
</evidence>
<dbReference type="Gene3D" id="1.10.1740.10">
    <property type="match status" value="2"/>
</dbReference>
<evidence type="ECO:0000256" key="1">
    <source>
        <dbReference type="ARBA" id="ARBA00010641"/>
    </source>
</evidence>
<evidence type="ECO:0000313" key="8">
    <source>
        <dbReference type="EMBL" id="MER7380017.1"/>
    </source>
</evidence>
<feature type="domain" description="RNA polymerase sigma factor 70 region 4 type 2" evidence="7">
    <location>
        <begin position="309"/>
        <end position="360"/>
    </location>
</feature>
<reference evidence="8 9" key="1">
    <citation type="submission" date="2024-06" db="EMBL/GenBank/DDBJ databases">
        <title>The Natural Products Discovery Center: Release of the First 8490 Sequenced Strains for Exploring Actinobacteria Biosynthetic Diversity.</title>
        <authorList>
            <person name="Kalkreuter E."/>
            <person name="Kautsar S.A."/>
            <person name="Yang D."/>
            <person name="Bader C.D."/>
            <person name="Teijaro C.N."/>
            <person name="Fluegel L."/>
            <person name="Davis C.M."/>
            <person name="Simpson J.R."/>
            <person name="Lauterbach L."/>
            <person name="Steele A.D."/>
            <person name="Gui C."/>
            <person name="Meng S."/>
            <person name="Li G."/>
            <person name="Viehrig K."/>
            <person name="Ye F."/>
            <person name="Su P."/>
            <person name="Kiefer A.F."/>
            <person name="Nichols A."/>
            <person name="Cepeda A.J."/>
            <person name="Yan W."/>
            <person name="Fan B."/>
            <person name="Jiang Y."/>
            <person name="Adhikari A."/>
            <person name="Zheng C.-J."/>
            <person name="Schuster L."/>
            <person name="Cowan T.M."/>
            <person name="Smanski M.J."/>
            <person name="Chevrette M.G."/>
            <person name="De Carvalho L.P.S."/>
            <person name="Shen B."/>
        </authorList>
    </citation>
    <scope>NUCLEOTIDE SEQUENCE [LARGE SCALE GENOMIC DNA]</scope>
    <source>
        <strain evidence="8 9">NPDC000155</strain>
    </source>
</reference>
<sequence length="427" mass="46863">MAFEEFCETYHARLVAQATAYSRSRDAALDAVQDALLDALPRWDDIHNPWAYVSTAVRRNIWADHRQAIRTAPVTEAAAEEELTFADSSEAVVHHVTLLSAVRDLPTMQRSVVVLHYFEDLPVQDVAGFLAVGESTVRTHLALARRRLRKLLTAPVSAGTAHRRSTALRTEPKRLQPGAAHGGEPANPDPVTALVARSQAGQPEAFGALYDKYADRVYGYIYLRIGERAPAEELTAKTFLRAMRRIHLFTWQGRDFNAWLLAIARPLVTDYVDTNNFRLGVSGHDILDSPGTPEAGEEPLPGDPPDNAELIEAIRSLSPPQQECITLRFLQGLSVAETARIMGKNEGAIKTLQHRALRALTKTLSEPTPAPTSAASEQAHSRSSPLVSRALHDVAAECTRAVRPTPTARRRMRAVIEEQPILVGAAG</sequence>
<comment type="caution">
    <text evidence="8">The sequence shown here is derived from an EMBL/GenBank/DDBJ whole genome shotgun (WGS) entry which is preliminary data.</text>
</comment>
<keyword evidence="4" id="KW-0804">Transcription</keyword>
<dbReference type="InterPro" id="IPR013325">
    <property type="entry name" value="RNA_pol_sigma_r2"/>
</dbReference>
<dbReference type="Proteomes" id="UP001486207">
    <property type="component" value="Unassembled WGS sequence"/>
</dbReference>
<evidence type="ECO:0000256" key="2">
    <source>
        <dbReference type="ARBA" id="ARBA00023015"/>
    </source>
</evidence>
<keyword evidence="2" id="KW-0805">Transcription regulation</keyword>
<dbReference type="RefSeq" id="WP_190076174.1">
    <property type="nucleotide sequence ID" value="NZ_BNBM01000038.1"/>
</dbReference>
<feature type="domain" description="RNA polymerase sigma factor 70 region 4 type 2" evidence="7">
    <location>
        <begin position="98"/>
        <end position="148"/>
    </location>
</feature>
<feature type="region of interest" description="Disordered" evidence="5">
    <location>
        <begin position="364"/>
        <end position="387"/>
    </location>
</feature>
<evidence type="ECO:0000256" key="3">
    <source>
        <dbReference type="ARBA" id="ARBA00023082"/>
    </source>
</evidence>
<dbReference type="EMBL" id="JBEPFB010000049">
    <property type="protein sequence ID" value="MER7380017.1"/>
    <property type="molecule type" value="Genomic_DNA"/>
</dbReference>
<gene>
    <name evidence="8" type="ORF">ABT384_46360</name>
</gene>
<evidence type="ECO:0000259" key="6">
    <source>
        <dbReference type="Pfam" id="PF04542"/>
    </source>
</evidence>
<dbReference type="SUPFAM" id="SSF88946">
    <property type="entry name" value="Sigma2 domain of RNA polymerase sigma factors"/>
    <property type="match status" value="2"/>
</dbReference>
<dbReference type="InterPro" id="IPR007627">
    <property type="entry name" value="RNA_pol_sigma70_r2"/>
</dbReference>
<proteinExistence type="inferred from homology"/>
<dbReference type="PANTHER" id="PTHR43133">
    <property type="entry name" value="RNA POLYMERASE ECF-TYPE SIGMA FACTO"/>
    <property type="match status" value="1"/>
</dbReference>
<comment type="similarity">
    <text evidence="1">Belongs to the sigma-70 factor family. ECF subfamily.</text>
</comment>
<evidence type="ECO:0000313" key="9">
    <source>
        <dbReference type="Proteomes" id="UP001486207"/>
    </source>
</evidence>
<dbReference type="CDD" id="cd06171">
    <property type="entry name" value="Sigma70_r4"/>
    <property type="match status" value="1"/>
</dbReference>
<feature type="domain" description="RNA polymerase sigma-70 region 2" evidence="6">
    <location>
        <begin position="209"/>
        <end position="274"/>
    </location>
</feature>
<dbReference type="InterPro" id="IPR013249">
    <property type="entry name" value="RNA_pol_sigma70_r4_t2"/>
</dbReference>
<dbReference type="Pfam" id="PF04542">
    <property type="entry name" value="Sigma70_r2"/>
    <property type="match status" value="1"/>
</dbReference>
<dbReference type="InterPro" id="IPR013324">
    <property type="entry name" value="RNA_pol_sigma_r3/r4-like"/>
</dbReference>
<name>A0ABV1Y829_9ACTN</name>
<evidence type="ECO:0000256" key="5">
    <source>
        <dbReference type="SAM" id="MobiDB-lite"/>
    </source>
</evidence>
<dbReference type="SUPFAM" id="SSF88659">
    <property type="entry name" value="Sigma3 and sigma4 domains of RNA polymerase sigma factors"/>
    <property type="match status" value="2"/>
</dbReference>
<protein>
    <submittedName>
        <fullName evidence="8">Sigma-70 family RNA polymerase sigma factor</fullName>
    </submittedName>
</protein>
<dbReference type="InterPro" id="IPR039425">
    <property type="entry name" value="RNA_pol_sigma-70-like"/>
</dbReference>
<dbReference type="PANTHER" id="PTHR43133:SF57">
    <property type="entry name" value="RNA POLYMERASE SIGMA-70 FACTOR"/>
    <property type="match status" value="1"/>
</dbReference>
<dbReference type="Pfam" id="PF08281">
    <property type="entry name" value="Sigma70_r4_2"/>
    <property type="match status" value="2"/>
</dbReference>
<dbReference type="Gene3D" id="1.10.10.10">
    <property type="entry name" value="Winged helix-like DNA-binding domain superfamily/Winged helix DNA-binding domain"/>
    <property type="match status" value="2"/>
</dbReference>
<dbReference type="InterPro" id="IPR014284">
    <property type="entry name" value="RNA_pol_sigma-70_dom"/>
</dbReference>
<organism evidence="8 9">
    <name type="scientific">Streptomyces lanatus</name>
    <dbReference type="NCBI Taxonomy" id="66900"/>
    <lineage>
        <taxon>Bacteria</taxon>
        <taxon>Bacillati</taxon>
        <taxon>Actinomycetota</taxon>
        <taxon>Actinomycetes</taxon>
        <taxon>Kitasatosporales</taxon>
        <taxon>Streptomycetaceae</taxon>
        <taxon>Streptomyces</taxon>
    </lineage>
</organism>